<reference evidence="1" key="1">
    <citation type="submission" date="2024-06" db="EMBL/GenBank/DDBJ databases">
        <title>Draft genome sequence of Microbacterium sp. strain A8/3-1, isolated from Oxytropis tragacanthoides Fisch. ex DC. Root nodules in the Altai region of Russia.</title>
        <authorList>
            <person name="Sazanova A."/>
            <person name="Guro P."/>
            <person name="Kuznetsova I."/>
            <person name="Belimov A."/>
            <person name="Safronova V."/>
        </authorList>
    </citation>
    <scope>NUCLEOTIDE SEQUENCE</scope>
    <source>
        <strain evidence="1">A8/3-1</strain>
    </source>
</reference>
<gene>
    <name evidence="1" type="ORF">ABS642_11380</name>
</gene>
<dbReference type="RefSeq" id="WP_350350151.1">
    <property type="nucleotide sequence ID" value="NZ_CP158357.1"/>
</dbReference>
<accession>A0AAU7VR21</accession>
<name>A0AAU7VR21_9MICO</name>
<protein>
    <submittedName>
        <fullName evidence="1">Uncharacterized protein</fullName>
    </submittedName>
</protein>
<proteinExistence type="predicted"/>
<evidence type="ECO:0000313" key="1">
    <source>
        <dbReference type="EMBL" id="XBX76516.1"/>
    </source>
</evidence>
<dbReference type="AlphaFoldDB" id="A0AAU7VR21"/>
<sequence>MSADVDDFGFLEAWARAAGVNVHSPPSVENEGWFLGSALQLFDLDNLDVPNGSGGFVDTIWTRHLRVPPPNLYWEIHHELFHLIWTSGSFAVGQVASLVDQLSAMLDISRADMVLFTESEGLSRAVGGVRTLPGSLPFAIGGQPVGKYSKLFARSSEGIFPAADVVEFSWRGRVVTEVHLNLAHLAVAAGRVPTIYSMPSKRAVFDALDLPHSPPALMRSWRTLRMIALVDALRHASQSGVTFSATKAGHTFKQLAKFLAYDLIVTRRVERVADLDLPPDVLQFVCVEIARTQDLDVVHAASLDPDFRRGTLGVSDDQLQVADGSAVDAPLAPPADGARYFTDLPLLGPLQDDALAAEFSRITLGKSKERSKG</sequence>
<dbReference type="EMBL" id="CP158357">
    <property type="protein sequence ID" value="XBX76516.1"/>
    <property type="molecule type" value="Genomic_DNA"/>
</dbReference>
<organism evidence="1">
    <name type="scientific">Microbacterium sp. A8/3-1</name>
    <dbReference type="NCBI Taxonomy" id="3160749"/>
    <lineage>
        <taxon>Bacteria</taxon>
        <taxon>Bacillati</taxon>
        <taxon>Actinomycetota</taxon>
        <taxon>Actinomycetes</taxon>
        <taxon>Micrococcales</taxon>
        <taxon>Microbacteriaceae</taxon>
        <taxon>Microbacterium</taxon>
    </lineage>
</organism>